<reference evidence="13" key="1">
    <citation type="submission" date="2017-02" db="EMBL/GenBank/DDBJ databases">
        <title>Delving into the versatile metabolic prowess of the omnipresent phylum Bacteroidetes.</title>
        <authorList>
            <person name="Nobu M.K."/>
            <person name="Mei R."/>
            <person name="Narihiro T."/>
            <person name="Kuroda K."/>
            <person name="Liu W.-T."/>
        </authorList>
    </citation>
    <scope>NUCLEOTIDE SEQUENCE</scope>
    <source>
        <strain evidence="13">ADurb.Bin417</strain>
    </source>
</reference>
<keyword evidence="13" id="KW-0808">Transferase</keyword>
<keyword evidence="10" id="KW-0963">Cytoplasm</keyword>
<dbReference type="GO" id="GO:0000105">
    <property type="term" value="P:L-histidine biosynthetic process"/>
    <property type="evidence" value="ECO:0007669"/>
    <property type="project" value="UniProtKB-UniRule"/>
</dbReference>
<dbReference type="EC" id="4.3.2.10" evidence="10"/>
<dbReference type="PROSITE" id="PS51273">
    <property type="entry name" value="GATASE_TYPE_1"/>
    <property type="match status" value="1"/>
</dbReference>
<dbReference type="GO" id="GO:0004359">
    <property type="term" value="F:glutaminase activity"/>
    <property type="evidence" value="ECO:0007669"/>
    <property type="project" value="UniProtKB-EC"/>
</dbReference>
<keyword evidence="5 10" id="KW-0315">Glutamine amidotransferase</keyword>
<comment type="caution">
    <text evidence="13">The sequence shown here is derived from an EMBL/GenBank/DDBJ whole genome shotgun (WGS) entry which is preliminary data.</text>
</comment>
<evidence type="ECO:0000256" key="4">
    <source>
        <dbReference type="ARBA" id="ARBA00022801"/>
    </source>
</evidence>
<dbReference type="PANTHER" id="PTHR42701:SF1">
    <property type="entry name" value="IMIDAZOLE GLYCEROL PHOSPHATE SYNTHASE SUBUNIT HISH"/>
    <property type="match status" value="1"/>
</dbReference>
<accession>A0A1V5MIZ4</accession>
<comment type="subcellular location">
    <subcellularLocation>
        <location evidence="10">Cytoplasm</location>
    </subcellularLocation>
</comment>
<keyword evidence="13" id="KW-0328">Glycosyltransferase</keyword>
<dbReference type="CDD" id="cd01748">
    <property type="entry name" value="GATase1_IGP_Synthase"/>
    <property type="match status" value="1"/>
</dbReference>
<proteinExistence type="inferred from homology"/>
<dbReference type="GO" id="GO:0000107">
    <property type="term" value="F:imidazoleglycerol-phosphate synthase activity"/>
    <property type="evidence" value="ECO:0007669"/>
    <property type="project" value="UniProtKB-UniRule"/>
</dbReference>
<sequence length="210" mass="22624">MNGYIWVVDYGLGNLRSVSKALERVGARVEVSPDPNRLDGAGAVVLPGVGAFDAAVANLRHGGLLAPLAGYLASNRPFLGICLGFQLLFSGSAEGREPGFGIIPGRVQRFPNRVKVPQIGWNRVAFQTDSPLFRGLGEEAYFYFVHSYYGVTERAIGLSEYGLSFTAALQSGAIFATQFHPEKSGETGLAVLANFVAWVREYPGRKPPES</sequence>
<dbReference type="Gene3D" id="3.40.50.880">
    <property type="match status" value="1"/>
</dbReference>
<dbReference type="UniPathway" id="UPA00031">
    <property type="reaction ID" value="UER00010"/>
</dbReference>
<keyword evidence="4 10" id="KW-0378">Hydrolase</keyword>
<dbReference type="HAMAP" id="MF_00278">
    <property type="entry name" value="HisH"/>
    <property type="match status" value="1"/>
</dbReference>
<evidence type="ECO:0000256" key="6">
    <source>
        <dbReference type="ARBA" id="ARBA00023102"/>
    </source>
</evidence>
<evidence type="ECO:0000313" key="13">
    <source>
        <dbReference type="EMBL" id="OPZ93179.1"/>
    </source>
</evidence>
<dbReference type="SUPFAM" id="SSF52317">
    <property type="entry name" value="Class I glutamine amidotransferase-like"/>
    <property type="match status" value="1"/>
</dbReference>
<feature type="domain" description="Glutamine amidotransferase" evidence="12">
    <location>
        <begin position="7"/>
        <end position="196"/>
    </location>
</feature>
<gene>
    <name evidence="10 13" type="primary">hisH</name>
    <name evidence="13" type="ORF">BWY73_00453</name>
</gene>
<comment type="function">
    <text evidence="10">IGPS catalyzes the conversion of PRFAR and glutamine to IGP, AICAR and glutamate. The HisH subunit catalyzes the hydrolysis of glutamine to glutamate and ammonia as part of the synthesis of IGP and AICAR. The resulting ammonia molecule is channeled to the active site of HisF.</text>
</comment>
<dbReference type="InterPro" id="IPR010139">
    <property type="entry name" value="Imidazole-glycPsynth_HisH"/>
</dbReference>
<dbReference type="NCBIfam" id="TIGR01855">
    <property type="entry name" value="IMP_synth_hisH"/>
    <property type="match status" value="1"/>
</dbReference>
<dbReference type="InterPro" id="IPR029062">
    <property type="entry name" value="Class_I_gatase-like"/>
</dbReference>
<feature type="active site" description="Nucleophile" evidence="10 11">
    <location>
        <position position="82"/>
    </location>
</feature>
<evidence type="ECO:0000259" key="12">
    <source>
        <dbReference type="Pfam" id="PF00117"/>
    </source>
</evidence>
<name>A0A1V5MIZ4_UNCT6</name>
<evidence type="ECO:0000256" key="5">
    <source>
        <dbReference type="ARBA" id="ARBA00022962"/>
    </source>
</evidence>
<dbReference type="GO" id="GO:0016829">
    <property type="term" value="F:lyase activity"/>
    <property type="evidence" value="ECO:0007669"/>
    <property type="project" value="UniProtKB-KW"/>
</dbReference>
<dbReference type="GO" id="GO:0005737">
    <property type="term" value="C:cytoplasm"/>
    <property type="evidence" value="ECO:0007669"/>
    <property type="project" value="UniProtKB-SubCell"/>
</dbReference>
<evidence type="ECO:0000256" key="7">
    <source>
        <dbReference type="ARBA" id="ARBA00023239"/>
    </source>
</evidence>
<dbReference type="InterPro" id="IPR017926">
    <property type="entry name" value="GATASE"/>
</dbReference>
<evidence type="ECO:0000256" key="11">
    <source>
        <dbReference type="PIRSR" id="PIRSR000495-1"/>
    </source>
</evidence>
<protein>
    <recommendedName>
        <fullName evidence="10">Imidazole glycerol phosphate synthase subunit HisH</fullName>
        <ecNumber evidence="10">4.3.2.10</ecNumber>
    </recommendedName>
    <alternativeName>
        <fullName evidence="10">IGP synthase glutaminase subunit</fullName>
        <ecNumber evidence="10">3.5.1.2</ecNumber>
    </alternativeName>
    <alternativeName>
        <fullName evidence="10">IGP synthase subunit HisH</fullName>
    </alternativeName>
    <alternativeName>
        <fullName evidence="10">ImGP synthase subunit HisH</fullName>
        <shortName evidence="10">IGPS subunit HisH</shortName>
    </alternativeName>
</protein>
<dbReference type="Pfam" id="PF00117">
    <property type="entry name" value="GATase"/>
    <property type="match status" value="1"/>
</dbReference>
<feature type="active site" evidence="10 11">
    <location>
        <position position="180"/>
    </location>
</feature>
<comment type="catalytic activity">
    <reaction evidence="9 10">
        <text>L-glutamine + H2O = L-glutamate + NH4(+)</text>
        <dbReference type="Rhea" id="RHEA:15889"/>
        <dbReference type="ChEBI" id="CHEBI:15377"/>
        <dbReference type="ChEBI" id="CHEBI:28938"/>
        <dbReference type="ChEBI" id="CHEBI:29985"/>
        <dbReference type="ChEBI" id="CHEBI:58359"/>
        <dbReference type="EC" id="3.5.1.2"/>
    </reaction>
</comment>
<evidence type="ECO:0000256" key="3">
    <source>
        <dbReference type="ARBA" id="ARBA00022605"/>
    </source>
</evidence>
<evidence type="ECO:0000256" key="9">
    <source>
        <dbReference type="ARBA" id="ARBA00049534"/>
    </source>
</evidence>
<evidence type="ECO:0000256" key="8">
    <source>
        <dbReference type="ARBA" id="ARBA00047838"/>
    </source>
</evidence>
<dbReference type="EC" id="3.5.1.2" evidence="10"/>
<dbReference type="EMBL" id="MWAK01000040">
    <property type="protein sequence ID" value="OPZ93179.1"/>
    <property type="molecule type" value="Genomic_DNA"/>
</dbReference>
<keyword evidence="3 10" id="KW-0028">Amino-acid biosynthesis</keyword>
<dbReference type="AlphaFoldDB" id="A0A1V5MIZ4"/>
<keyword evidence="7 10" id="KW-0456">Lyase</keyword>
<dbReference type="Proteomes" id="UP000485484">
    <property type="component" value="Unassembled WGS sequence"/>
</dbReference>
<comment type="subunit">
    <text evidence="2 10">Heterodimer of HisH and HisF.</text>
</comment>
<dbReference type="PANTHER" id="PTHR42701">
    <property type="entry name" value="IMIDAZOLE GLYCEROL PHOSPHATE SYNTHASE SUBUNIT HISH"/>
    <property type="match status" value="1"/>
</dbReference>
<comment type="catalytic activity">
    <reaction evidence="8 10">
        <text>5-[(5-phospho-1-deoxy-D-ribulos-1-ylimino)methylamino]-1-(5-phospho-beta-D-ribosyl)imidazole-4-carboxamide + L-glutamine = D-erythro-1-(imidazol-4-yl)glycerol 3-phosphate + 5-amino-1-(5-phospho-beta-D-ribosyl)imidazole-4-carboxamide + L-glutamate + H(+)</text>
        <dbReference type="Rhea" id="RHEA:24793"/>
        <dbReference type="ChEBI" id="CHEBI:15378"/>
        <dbReference type="ChEBI" id="CHEBI:29985"/>
        <dbReference type="ChEBI" id="CHEBI:58278"/>
        <dbReference type="ChEBI" id="CHEBI:58359"/>
        <dbReference type="ChEBI" id="CHEBI:58475"/>
        <dbReference type="ChEBI" id="CHEBI:58525"/>
        <dbReference type="EC" id="4.3.2.10"/>
    </reaction>
</comment>
<organism evidence="13">
    <name type="scientific">candidate division TA06 bacterium ADurb.Bin417</name>
    <dbReference type="NCBI Taxonomy" id="1852828"/>
    <lineage>
        <taxon>Bacteria</taxon>
        <taxon>Bacteria division TA06</taxon>
    </lineage>
</organism>
<evidence type="ECO:0000256" key="2">
    <source>
        <dbReference type="ARBA" id="ARBA00011152"/>
    </source>
</evidence>
<evidence type="ECO:0000256" key="1">
    <source>
        <dbReference type="ARBA" id="ARBA00005091"/>
    </source>
</evidence>
<feature type="active site" evidence="10 11">
    <location>
        <position position="182"/>
    </location>
</feature>
<comment type="pathway">
    <text evidence="1 10">Amino-acid biosynthesis; L-histidine biosynthesis; L-histidine from 5-phospho-alpha-D-ribose 1-diphosphate: step 5/9.</text>
</comment>
<keyword evidence="6 10" id="KW-0368">Histidine biosynthesis</keyword>
<dbReference type="PIRSF" id="PIRSF000495">
    <property type="entry name" value="Amidotransf_hisH"/>
    <property type="match status" value="1"/>
</dbReference>
<evidence type="ECO:0000256" key="10">
    <source>
        <dbReference type="HAMAP-Rule" id="MF_00278"/>
    </source>
</evidence>